<feature type="transmembrane region" description="Helical" evidence="2">
    <location>
        <begin position="97"/>
        <end position="116"/>
    </location>
</feature>
<feature type="transmembrane region" description="Helical" evidence="2">
    <location>
        <begin position="36"/>
        <end position="54"/>
    </location>
</feature>
<keyword evidence="2" id="KW-0472">Membrane</keyword>
<feature type="transmembrane region" description="Helical" evidence="2">
    <location>
        <begin position="66"/>
        <end position="85"/>
    </location>
</feature>
<reference evidence="3 4" key="1">
    <citation type="submission" date="2023-07" db="EMBL/GenBank/DDBJ databases">
        <title>Genomic Encyclopedia of Type Strains, Phase IV (KMG-IV): sequencing the most valuable type-strain genomes for metagenomic binning, comparative biology and taxonomic classification.</title>
        <authorList>
            <person name="Goeker M."/>
        </authorList>
    </citation>
    <scope>NUCLEOTIDE SEQUENCE [LARGE SCALE GENOMIC DNA]</scope>
    <source>
        <strain evidence="3 4">DSM 4006</strain>
    </source>
</reference>
<organism evidence="3 4">
    <name type="scientific">Alicyclobacillus cycloheptanicus</name>
    <dbReference type="NCBI Taxonomy" id="1457"/>
    <lineage>
        <taxon>Bacteria</taxon>
        <taxon>Bacillati</taxon>
        <taxon>Bacillota</taxon>
        <taxon>Bacilli</taxon>
        <taxon>Bacillales</taxon>
        <taxon>Alicyclobacillaceae</taxon>
        <taxon>Alicyclobacillus</taxon>
    </lineage>
</organism>
<feature type="transmembrane region" description="Helical" evidence="2">
    <location>
        <begin position="160"/>
        <end position="178"/>
    </location>
</feature>
<dbReference type="InterPro" id="IPR048147">
    <property type="entry name" value="CBO0543-like"/>
</dbReference>
<dbReference type="NCBIfam" id="NF041644">
    <property type="entry name" value="CBO0543_fam"/>
    <property type="match status" value="1"/>
</dbReference>
<keyword evidence="2" id="KW-1133">Transmembrane helix</keyword>
<gene>
    <name evidence="3" type="ORF">J2S03_001361</name>
</gene>
<comment type="caution">
    <text evidence="3">The sequence shown here is derived from an EMBL/GenBank/DDBJ whole genome shotgun (WGS) entry which is preliminary data.</text>
</comment>
<sequence length="217" mass="25511">MTRDQQQVLNSVVNAQHNAQQAWMNYWLHYSSAATWQFWLCLAIFVAPLVVLYFTLDRKKAFRIGFLGLNIHVWFAYIDACGLAWGLWSYPYKVVPFRFPSVTLDASLVPVTYMLVYQWTLNQKRSYYLYATILSALFAFVLKPIMVWSHFFQMYQWMNYFYLFCGYLIVMLAAKFITDFFTYLQKSQGNQDVPRGEDLERTTAAQPDRGPKNPSPS</sequence>
<proteinExistence type="predicted"/>
<evidence type="ECO:0000256" key="2">
    <source>
        <dbReference type="SAM" id="Phobius"/>
    </source>
</evidence>
<evidence type="ECO:0000313" key="3">
    <source>
        <dbReference type="EMBL" id="MDQ0189529.1"/>
    </source>
</evidence>
<keyword evidence="4" id="KW-1185">Reference proteome</keyword>
<dbReference type="RefSeq" id="WP_274456332.1">
    <property type="nucleotide sequence ID" value="NZ_CP067097.1"/>
</dbReference>
<feature type="transmembrane region" description="Helical" evidence="2">
    <location>
        <begin position="128"/>
        <end position="148"/>
    </location>
</feature>
<protein>
    <submittedName>
        <fullName evidence="3">Uncharacterized protein</fullName>
    </submittedName>
</protein>
<name>A0ABT9XHM2_9BACL</name>
<dbReference type="EMBL" id="JAUSTP010000008">
    <property type="protein sequence ID" value="MDQ0189529.1"/>
    <property type="molecule type" value="Genomic_DNA"/>
</dbReference>
<feature type="region of interest" description="Disordered" evidence="1">
    <location>
        <begin position="189"/>
        <end position="217"/>
    </location>
</feature>
<evidence type="ECO:0000313" key="4">
    <source>
        <dbReference type="Proteomes" id="UP001232973"/>
    </source>
</evidence>
<keyword evidence="2" id="KW-0812">Transmembrane</keyword>
<evidence type="ECO:0000256" key="1">
    <source>
        <dbReference type="SAM" id="MobiDB-lite"/>
    </source>
</evidence>
<accession>A0ABT9XHM2</accession>
<dbReference type="Proteomes" id="UP001232973">
    <property type="component" value="Unassembled WGS sequence"/>
</dbReference>